<dbReference type="AlphaFoldDB" id="A0A151GP35"/>
<reference evidence="1 2" key="1">
    <citation type="journal article" date="2016" name="Sci. Rep.">
        <title>Insights into Adaptations to a Near-Obligate Nematode Endoparasitic Lifestyle from the Finished Genome of Drechmeria coniospora.</title>
        <authorList>
            <person name="Zhang L."/>
            <person name="Zhou Z."/>
            <person name="Guo Q."/>
            <person name="Fokkens L."/>
            <person name="Miskei M."/>
            <person name="Pocsi I."/>
            <person name="Zhang W."/>
            <person name="Chen M."/>
            <person name="Wang L."/>
            <person name="Sun Y."/>
            <person name="Donzelli B.G."/>
            <person name="Gibson D.M."/>
            <person name="Nelson D.R."/>
            <person name="Luo J.G."/>
            <person name="Rep M."/>
            <person name="Liu H."/>
            <person name="Yang S."/>
            <person name="Wang J."/>
            <person name="Krasnoff S.B."/>
            <person name="Xu Y."/>
            <person name="Molnar I."/>
            <person name="Lin M."/>
        </authorList>
    </citation>
    <scope>NUCLEOTIDE SEQUENCE [LARGE SCALE GENOMIC DNA]</scope>
    <source>
        <strain evidence="1 2">ARSEF 6962</strain>
    </source>
</reference>
<gene>
    <name evidence="1" type="ORF">DCS_05885</name>
</gene>
<evidence type="ECO:0000313" key="2">
    <source>
        <dbReference type="Proteomes" id="UP000076580"/>
    </source>
</evidence>
<proteinExistence type="predicted"/>
<keyword evidence="2" id="KW-1185">Reference proteome</keyword>
<dbReference type="GeneID" id="63718528"/>
<sequence>MGTSPGTSTITPLVDCTHPCTTSIIVTTTPTCAPPSGSSTLSATLSIGTSTRWTVPTCVTKMFFTVQGGAGGKATNNFPGGQGALIVGFIPVTPGQIISAIAGGMGGTSPFVSYATAPGGTSAYGRGGVGLRCSGGGGGASALYLDGTLLVVSGAGGGGLTAVSSTKEPANPVYEIHQGPSRGNAGQVGQSNYYTNHAQTVNISVAYGGNPGLAGSAGLGGSYAGLYSEVVVGNPGINHIGGDGVAVTSYLAANGGGGGGGGGGYFGGGSGSSLFYDTQNVQLDKWAIGSGGGGGSSFTSGVLLNVSQGLSGSLTPGRIVVGYS</sequence>
<organism evidence="1 2">
    <name type="scientific">Drechmeria coniospora</name>
    <name type="common">Nematophagous fungus</name>
    <name type="synonym">Meria coniospora</name>
    <dbReference type="NCBI Taxonomy" id="98403"/>
    <lineage>
        <taxon>Eukaryota</taxon>
        <taxon>Fungi</taxon>
        <taxon>Dikarya</taxon>
        <taxon>Ascomycota</taxon>
        <taxon>Pezizomycotina</taxon>
        <taxon>Sordariomycetes</taxon>
        <taxon>Hypocreomycetidae</taxon>
        <taxon>Hypocreales</taxon>
        <taxon>Ophiocordycipitaceae</taxon>
        <taxon>Drechmeria</taxon>
    </lineage>
</organism>
<name>A0A151GP35_DRECN</name>
<evidence type="ECO:0000313" key="1">
    <source>
        <dbReference type="EMBL" id="KYK58867.1"/>
    </source>
</evidence>
<comment type="caution">
    <text evidence="1">The sequence shown here is derived from an EMBL/GenBank/DDBJ whole genome shotgun (WGS) entry which is preliminary data.</text>
</comment>
<accession>A0A151GP35</accession>
<protein>
    <submittedName>
        <fullName evidence="1">Uncharacterized protein</fullName>
    </submittedName>
</protein>
<dbReference type="STRING" id="98403.A0A151GP35"/>
<dbReference type="InParanoid" id="A0A151GP35"/>
<dbReference type="EMBL" id="LAYC01000002">
    <property type="protein sequence ID" value="KYK58867.1"/>
    <property type="molecule type" value="Genomic_DNA"/>
</dbReference>
<dbReference type="RefSeq" id="XP_040658219.1">
    <property type="nucleotide sequence ID" value="XM_040803186.1"/>
</dbReference>
<dbReference type="Proteomes" id="UP000076580">
    <property type="component" value="Chromosome 02"/>
</dbReference>